<dbReference type="PRINTS" id="PR01438">
    <property type="entry name" value="UNVRSLSTRESS"/>
</dbReference>
<evidence type="ECO:0000259" key="2">
    <source>
        <dbReference type="Pfam" id="PF00582"/>
    </source>
</evidence>
<organism evidence="3 4">
    <name type="scientific">Streptomyces flavofungini</name>
    <dbReference type="NCBI Taxonomy" id="68200"/>
    <lineage>
        <taxon>Bacteria</taxon>
        <taxon>Bacillati</taxon>
        <taxon>Actinomycetota</taxon>
        <taxon>Actinomycetes</taxon>
        <taxon>Kitasatosporales</taxon>
        <taxon>Streptomycetaceae</taxon>
        <taxon>Streptomyces</taxon>
    </lineage>
</organism>
<dbReference type="InterPro" id="IPR014729">
    <property type="entry name" value="Rossmann-like_a/b/a_fold"/>
</dbReference>
<dbReference type="Pfam" id="PF00582">
    <property type="entry name" value="Usp"/>
    <property type="match status" value="2"/>
</dbReference>
<comment type="caution">
    <text evidence="3">The sequence shown here is derived from an EMBL/GenBank/DDBJ whole genome shotgun (WGS) entry which is preliminary data.</text>
</comment>
<feature type="domain" description="UspA" evidence="2">
    <location>
        <begin position="1"/>
        <end position="131"/>
    </location>
</feature>
<accession>A0ABS0XFB9</accession>
<protein>
    <submittedName>
        <fullName evidence="3">Universal stress protein</fullName>
    </submittedName>
</protein>
<dbReference type="EMBL" id="JAEKOZ010000031">
    <property type="protein sequence ID" value="MBJ3811902.1"/>
    <property type="molecule type" value="Genomic_DNA"/>
</dbReference>
<dbReference type="SUPFAM" id="SSF52402">
    <property type="entry name" value="Adenine nucleotide alpha hydrolases-like"/>
    <property type="match status" value="2"/>
</dbReference>
<dbReference type="InterPro" id="IPR006016">
    <property type="entry name" value="UspA"/>
</dbReference>
<dbReference type="InterPro" id="IPR006015">
    <property type="entry name" value="Universal_stress_UspA"/>
</dbReference>
<proteinExistence type="inferred from homology"/>
<gene>
    <name evidence="3" type="ORF">JGB26_33280</name>
</gene>
<reference evidence="3 4" key="1">
    <citation type="submission" date="2020-12" db="EMBL/GenBank/DDBJ databases">
        <title>Streptomyces typhae sp. nov., a novel endophytic actinomycete isolated from the root of cattail pollen (Typha angustifolia L.).</title>
        <authorList>
            <person name="Peng C."/>
            <person name="Liu C."/>
        </authorList>
    </citation>
    <scope>NUCLEOTIDE SEQUENCE [LARGE SCALE GENOMIC DNA]</scope>
    <source>
        <strain evidence="3 4">JCM 4753</strain>
    </source>
</reference>
<dbReference type="PANTHER" id="PTHR46268">
    <property type="entry name" value="STRESS RESPONSE PROTEIN NHAX"/>
    <property type="match status" value="1"/>
</dbReference>
<dbReference type="PANTHER" id="PTHR46268:SF6">
    <property type="entry name" value="UNIVERSAL STRESS PROTEIN UP12"/>
    <property type="match status" value="1"/>
</dbReference>
<evidence type="ECO:0000313" key="3">
    <source>
        <dbReference type="EMBL" id="MBJ3811902.1"/>
    </source>
</evidence>
<feature type="domain" description="UspA" evidence="2">
    <location>
        <begin position="144"/>
        <end position="277"/>
    </location>
</feature>
<name>A0ABS0XFB9_9ACTN</name>
<dbReference type="RefSeq" id="WP_190115084.1">
    <property type="nucleotide sequence ID" value="NZ_BMVR01000003.1"/>
</dbReference>
<sequence>MRQSVIVGVDRSTRSRAAADWAALEALRRGHVLKVVHVSPLSADELAGLWPYRQVPLPAPVVAELAGRHPRLRVEGVRLSGPVVPTLLGEAASAGLVVLGTRGAGGFAGLTLGAMSLAVAEACTRPVVLVPSGLASNHTGPRPDKVTLGVDARDPDDAAIDFAFDAARRKKARLHVVHAWALSSPAADRMPSALPEKDRAQWRDREAQLLSDALRPWHDKYLDVPVLKDVVPHSPAEALVRASLRAELLVVGRRGGTLGSAVDALAHHTRCPLAVVPG</sequence>
<dbReference type="Gene3D" id="3.40.50.620">
    <property type="entry name" value="HUPs"/>
    <property type="match status" value="2"/>
</dbReference>
<evidence type="ECO:0000256" key="1">
    <source>
        <dbReference type="ARBA" id="ARBA00008791"/>
    </source>
</evidence>
<dbReference type="Proteomes" id="UP000634780">
    <property type="component" value="Unassembled WGS sequence"/>
</dbReference>
<keyword evidence="4" id="KW-1185">Reference proteome</keyword>
<evidence type="ECO:0000313" key="4">
    <source>
        <dbReference type="Proteomes" id="UP000634780"/>
    </source>
</evidence>
<comment type="similarity">
    <text evidence="1">Belongs to the universal stress protein A family.</text>
</comment>